<dbReference type="Gene3D" id="3.30.420.110">
    <property type="entry name" value="MutS, connector domain"/>
    <property type="match status" value="1"/>
</dbReference>
<dbReference type="Pfam" id="PF00488">
    <property type="entry name" value="MutS_V"/>
    <property type="match status" value="1"/>
</dbReference>
<dbReference type="PIRSF" id="PIRSF037677">
    <property type="entry name" value="DNA_mis_repair_Msh6"/>
    <property type="match status" value="1"/>
</dbReference>
<dbReference type="InterPro" id="IPR016151">
    <property type="entry name" value="DNA_mismatch_repair_MutS_N"/>
</dbReference>
<keyword evidence="6 9" id="KW-0238">DNA-binding</keyword>
<dbReference type="Pfam" id="PF01624">
    <property type="entry name" value="MutS_I"/>
    <property type="match status" value="1"/>
</dbReference>
<evidence type="ECO:0000256" key="4">
    <source>
        <dbReference type="ARBA" id="ARBA00022763"/>
    </source>
</evidence>
<dbReference type="Gene3D" id="3.40.50.300">
    <property type="entry name" value="P-loop containing nucleotide triphosphate hydrolases"/>
    <property type="match status" value="1"/>
</dbReference>
<dbReference type="SUPFAM" id="SSF55271">
    <property type="entry name" value="DNA repair protein MutS, domain I"/>
    <property type="match status" value="1"/>
</dbReference>
<dbReference type="Proteomes" id="UP000225706">
    <property type="component" value="Unassembled WGS sequence"/>
</dbReference>
<evidence type="ECO:0000256" key="3">
    <source>
        <dbReference type="ARBA" id="ARBA00022741"/>
    </source>
</evidence>
<evidence type="ECO:0000259" key="11">
    <source>
        <dbReference type="PROSITE" id="PS00486"/>
    </source>
</evidence>
<evidence type="ECO:0000256" key="5">
    <source>
        <dbReference type="ARBA" id="ARBA00022840"/>
    </source>
</evidence>
<evidence type="ECO:0000256" key="8">
    <source>
        <dbReference type="ARBA" id="ARBA00023242"/>
    </source>
</evidence>
<dbReference type="InterPro" id="IPR036678">
    <property type="entry name" value="MutS_con_dom_sf"/>
</dbReference>
<dbReference type="AlphaFoldDB" id="A0A2B4RMQ0"/>
<keyword evidence="7 9" id="KW-0234">DNA repair</keyword>
<dbReference type="FunFam" id="1.10.1420.10:FF:000004">
    <property type="entry name" value="DNA mismatch repair protein Msh3"/>
    <property type="match status" value="1"/>
</dbReference>
<accession>A0A2B4RMQ0</accession>
<evidence type="ECO:0000313" key="12">
    <source>
        <dbReference type="EMBL" id="PFX17512.1"/>
    </source>
</evidence>
<dbReference type="GO" id="GO:0005524">
    <property type="term" value="F:ATP binding"/>
    <property type="evidence" value="ECO:0007669"/>
    <property type="project" value="UniProtKB-UniRule"/>
</dbReference>
<gene>
    <name evidence="12" type="primary">MSH3</name>
    <name evidence="12" type="ORF">AWC38_SpisGene18162</name>
</gene>
<evidence type="ECO:0000256" key="1">
    <source>
        <dbReference type="ARBA" id="ARBA00004123"/>
    </source>
</evidence>
<dbReference type="Gene3D" id="3.40.1170.10">
    <property type="entry name" value="DNA repair protein MutS, domain I"/>
    <property type="match status" value="1"/>
</dbReference>
<dbReference type="GO" id="GO:0030983">
    <property type="term" value="F:mismatched DNA binding"/>
    <property type="evidence" value="ECO:0007669"/>
    <property type="project" value="UniProtKB-UniRule"/>
</dbReference>
<dbReference type="Pfam" id="PF05188">
    <property type="entry name" value="MutS_II"/>
    <property type="match status" value="1"/>
</dbReference>
<comment type="caution">
    <text evidence="12">The sequence shown here is derived from an EMBL/GenBank/DDBJ whole genome shotgun (WGS) entry which is preliminary data.</text>
</comment>
<sequence length="1122" mass="126437">MRKLNLGKLRCSTQSAASSQSLSGSYARNQSQTTISSFFITKPLVNNPCSSETGRKTADGSKLTKSAKRCASDVTHSEDKDSSSTQHSKRQRINLDLHSLKEYVVEDRVTLDNKEELSCSTMAKLNCFRKDSNIPDSHGDKKLRNLRVTEKHGDRKELDKNHNNMSIGGTRDDDVGDGLEPMDFNGSAHQENLDVTKFACTSHLSGRPIQNIKNVAEKNETERCKPVNSRTKSTYTPLELQFLEVKSKYLDVILLVECGYRYRFFGEDAELAAKELNIMCHWDHNFKTASIPNHRLHVHVKRLVSKGYKVGVVKQTETAALKAAGDNKSNLFTRELQSLYTKTTLVGEDMKTMEDLDEADSVEMGSGYLMCLVEGDPQDSKISSDRKVFGIVAVQPSTGNVIYDDFQDGPSCMELETHLEHICPEELLLPESLTIQTENFIKDYVTRVQRPEDSVRLERISDQLFDHSSSLKCITEFYGEQKPVRNEELCKVNITKELQCNEQENNSALEIILKLPKSVQTSFAALIKYLKDFKLEKILRLASNFSRFSVKNKFLKLNGQTLRNLEIFKNQTNGGEKSSLFWVINHTTTAFGRRLLKKWISQPLRDASEIERRLDAVTELCGPNRSCMASLKGLLSQLPDLERGLCTIYHKKVPNYLEDVEDFLRLVDEKAAKDGDKTKLFCDQTQFPMLMKCNLEIEKILTDLRNHRSEFRQVLRHPSLDYCCVSGNEFLIEVRNTNMKTVPCDWIKISATKQVSRFRTPFVEDKFKLLCQWREQLSICCQEAWLEFLALFSEACARYRRAVCHIATLDCLFSLATVASQRGFIRPVVKDCGAHIYIKQGRHPVLDTLLSENEQFVPNDTHMDVNSNRCMIITGPNMGGKSSYIKQVALIVILAQVGSFVPAEEARVGVLDAVFTRMGATDSIYKGQSTFMVELQETSDIIAQATSKSLVILDELGRGTSTHDGTAIAYATVHHFISKIASLTLFVTHYPSLAELDRFFPNQVTNNHMAFMTSEEQGTTCAEGGEGEDNNVACPVVPSVTFLYHLVNGAAARSYGLNVARLAGIPNEIINTAAAKSREMENLIMSRRSIKTSFEEIFSKSPTTHEVIEQLKTSLEKISPDF</sequence>
<dbReference type="FunFam" id="3.40.1170.10:FF:000004">
    <property type="entry name" value="DNA mismatch repair protein"/>
    <property type="match status" value="1"/>
</dbReference>
<comment type="function">
    <text evidence="9">Component of the post-replicative DNA mismatch repair system (MMR).</text>
</comment>
<dbReference type="Pfam" id="PF05192">
    <property type="entry name" value="MutS_III"/>
    <property type="match status" value="1"/>
</dbReference>
<dbReference type="SUPFAM" id="SSF48334">
    <property type="entry name" value="DNA repair protein MutS, domain III"/>
    <property type="match status" value="1"/>
</dbReference>
<feature type="compositionally biased region" description="Basic and acidic residues" evidence="10">
    <location>
        <begin position="149"/>
        <end position="162"/>
    </location>
</feature>
<dbReference type="InterPro" id="IPR007696">
    <property type="entry name" value="DNA_mismatch_repair_MutS_core"/>
</dbReference>
<dbReference type="EMBL" id="LSMT01000469">
    <property type="protein sequence ID" value="PFX17512.1"/>
    <property type="molecule type" value="Genomic_DNA"/>
</dbReference>
<dbReference type="OrthoDB" id="498590at2759"/>
<dbReference type="Gene3D" id="1.10.1420.10">
    <property type="match status" value="1"/>
</dbReference>
<comment type="similarity">
    <text evidence="2">Belongs to the DNA mismatch repair MutS family. MSH3 subfamily.</text>
</comment>
<dbReference type="InterPro" id="IPR045076">
    <property type="entry name" value="MutS"/>
</dbReference>
<keyword evidence="3 9" id="KW-0547">Nucleotide-binding</keyword>
<organism evidence="12 13">
    <name type="scientific">Stylophora pistillata</name>
    <name type="common">Smooth cauliflower coral</name>
    <dbReference type="NCBI Taxonomy" id="50429"/>
    <lineage>
        <taxon>Eukaryota</taxon>
        <taxon>Metazoa</taxon>
        <taxon>Cnidaria</taxon>
        <taxon>Anthozoa</taxon>
        <taxon>Hexacorallia</taxon>
        <taxon>Scleractinia</taxon>
        <taxon>Astrocoeniina</taxon>
        <taxon>Pocilloporidae</taxon>
        <taxon>Stylophora</taxon>
    </lineage>
</organism>
<dbReference type="PANTHER" id="PTHR11361">
    <property type="entry name" value="DNA MISMATCH REPAIR PROTEIN MUTS FAMILY MEMBER"/>
    <property type="match status" value="1"/>
</dbReference>
<dbReference type="Gene3D" id="6.10.140.80">
    <property type="match status" value="1"/>
</dbReference>
<evidence type="ECO:0000256" key="6">
    <source>
        <dbReference type="ARBA" id="ARBA00023125"/>
    </source>
</evidence>
<evidence type="ECO:0000256" key="2">
    <source>
        <dbReference type="ARBA" id="ARBA00007094"/>
    </source>
</evidence>
<dbReference type="GO" id="GO:0006312">
    <property type="term" value="P:mitotic recombination"/>
    <property type="evidence" value="ECO:0007669"/>
    <property type="project" value="TreeGrafter"/>
</dbReference>
<dbReference type="InterPro" id="IPR027417">
    <property type="entry name" value="P-loop_NTPase"/>
</dbReference>
<dbReference type="InterPro" id="IPR007695">
    <property type="entry name" value="DNA_mismatch_repair_MutS-lik_N"/>
</dbReference>
<dbReference type="PROSITE" id="PS00486">
    <property type="entry name" value="DNA_MISMATCH_REPAIR_2"/>
    <property type="match status" value="1"/>
</dbReference>
<dbReference type="STRING" id="50429.A0A2B4RMQ0"/>
<dbReference type="InterPro" id="IPR036187">
    <property type="entry name" value="DNA_mismatch_repair_MutS_sf"/>
</dbReference>
<dbReference type="GO" id="GO:0005634">
    <property type="term" value="C:nucleus"/>
    <property type="evidence" value="ECO:0007669"/>
    <property type="project" value="UniProtKB-SubCell"/>
</dbReference>
<dbReference type="InterPro" id="IPR017261">
    <property type="entry name" value="DNA_mismatch_repair_MutS/MSH"/>
</dbReference>
<keyword evidence="13" id="KW-1185">Reference proteome</keyword>
<reference evidence="13" key="1">
    <citation type="journal article" date="2017" name="bioRxiv">
        <title>Comparative analysis of the genomes of Stylophora pistillata and Acropora digitifera provides evidence for extensive differences between species of corals.</title>
        <authorList>
            <person name="Voolstra C.R."/>
            <person name="Li Y."/>
            <person name="Liew Y.J."/>
            <person name="Baumgarten S."/>
            <person name="Zoccola D."/>
            <person name="Flot J.-F."/>
            <person name="Tambutte S."/>
            <person name="Allemand D."/>
            <person name="Aranda M."/>
        </authorList>
    </citation>
    <scope>NUCLEOTIDE SEQUENCE [LARGE SCALE GENOMIC DNA]</scope>
</reference>
<dbReference type="GO" id="GO:0006298">
    <property type="term" value="P:mismatch repair"/>
    <property type="evidence" value="ECO:0007669"/>
    <property type="project" value="InterPro"/>
</dbReference>
<evidence type="ECO:0000256" key="10">
    <source>
        <dbReference type="SAM" id="MobiDB-lite"/>
    </source>
</evidence>
<feature type="domain" description="DNA mismatch repair proteins mutS family" evidence="11">
    <location>
        <begin position="949"/>
        <end position="965"/>
    </location>
</feature>
<dbReference type="GO" id="GO:0140664">
    <property type="term" value="F:ATP-dependent DNA damage sensor activity"/>
    <property type="evidence" value="ECO:0007669"/>
    <property type="project" value="InterPro"/>
</dbReference>
<dbReference type="InterPro" id="IPR000432">
    <property type="entry name" value="DNA_mismatch_repair_MutS_C"/>
</dbReference>
<dbReference type="InterPro" id="IPR007860">
    <property type="entry name" value="DNA_mmatch_repair_MutS_con_dom"/>
</dbReference>
<name>A0A2B4RMQ0_STYPI</name>
<dbReference type="SUPFAM" id="SSF53150">
    <property type="entry name" value="DNA repair protein MutS, domain II"/>
    <property type="match status" value="1"/>
</dbReference>
<dbReference type="PANTHER" id="PTHR11361:SF122">
    <property type="entry name" value="DNA MISMATCH REPAIR PROTEIN MSH3"/>
    <property type="match status" value="1"/>
</dbReference>
<keyword evidence="5 9" id="KW-0067">ATP-binding</keyword>
<evidence type="ECO:0000256" key="7">
    <source>
        <dbReference type="ARBA" id="ARBA00023204"/>
    </source>
</evidence>
<dbReference type="SUPFAM" id="SSF52540">
    <property type="entry name" value="P-loop containing nucleoside triphosphate hydrolases"/>
    <property type="match status" value="1"/>
</dbReference>
<keyword evidence="8" id="KW-0539">Nucleus</keyword>
<evidence type="ECO:0000256" key="9">
    <source>
        <dbReference type="PIRNR" id="PIRNR037677"/>
    </source>
</evidence>
<feature type="region of interest" description="Disordered" evidence="10">
    <location>
        <begin position="149"/>
        <end position="176"/>
    </location>
</feature>
<dbReference type="SMART" id="SM00534">
    <property type="entry name" value="MUTSac"/>
    <property type="match status" value="1"/>
</dbReference>
<keyword evidence="4 9" id="KW-0227">DNA damage</keyword>
<comment type="subcellular location">
    <subcellularLocation>
        <location evidence="1">Nucleus</location>
    </subcellularLocation>
</comment>
<dbReference type="SMART" id="SM00533">
    <property type="entry name" value="MUTSd"/>
    <property type="match status" value="1"/>
</dbReference>
<protein>
    <recommendedName>
        <fullName evidence="9">DNA mismatch repair protein</fullName>
    </recommendedName>
</protein>
<proteinExistence type="inferred from homology"/>
<evidence type="ECO:0000313" key="13">
    <source>
        <dbReference type="Proteomes" id="UP000225706"/>
    </source>
</evidence>
<dbReference type="FunFam" id="3.30.420.110:FF:000010">
    <property type="entry name" value="DNA mismatch repair protein"/>
    <property type="match status" value="1"/>
</dbReference>
<feature type="region of interest" description="Disordered" evidence="10">
    <location>
        <begin position="69"/>
        <end position="93"/>
    </location>
</feature>